<feature type="transmembrane region" description="Helical" evidence="6">
    <location>
        <begin position="136"/>
        <end position="158"/>
    </location>
</feature>
<evidence type="ECO:0000313" key="9">
    <source>
        <dbReference type="Proteomes" id="UP000051922"/>
    </source>
</evidence>
<accession>A0A0R1U462</accession>
<feature type="transmembrane region" description="Helical" evidence="6">
    <location>
        <begin position="165"/>
        <end position="192"/>
    </location>
</feature>
<gene>
    <name evidence="8" type="ORF">FC50_GL001134</name>
</gene>
<dbReference type="InterPro" id="IPR015414">
    <property type="entry name" value="TMEM64"/>
</dbReference>
<comment type="similarity">
    <text evidence="6">Belongs to the TVP38/TMEM64 family.</text>
</comment>
<feature type="domain" description="VTT" evidence="7">
    <location>
        <begin position="66"/>
        <end position="182"/>
    </location>
</feature>
<keyword evidence="9" id="KW-1185">Reference proteome</keyword>
<keyword evidence="3 6" id="KW-0812">Transmembrane</keyword>
<dbReference type="AlphaFoldDB" id="A0A0R1U462"/>
<dbReference type="PATRIC" id="fig|1423783.4.peg.1174"/>
<dbReference type="STRING" id="1423783.FC50_GL001134"/>
<dbReference type="Proteomes" id="UP000051922">
    <property type="component" value="Unassembled WGS sequence"/>
</dbReference>
<dbReference type="GO" id="GO:0005886">
    <property type="term" value="C:plasma membrane"/>
    <property type="evidence" value="ECO:0007669"/>
    <property type="project" value="UniProtKB-SubCell"/>
</dbReference>
<feature type="transmembrane region" description="Helical" evidence="6">
    <location>
        <begin position="12"/>
        <end position="31"/>
    </location>
</feature>
<comment type="subcellular location">
    <subcellularLocation>
        <location evidence="1 6">Cell membrane</location>
        <topology evidence="1 6">Multi-pass membrane protein</topology>
    </subcellularLocation>
</comment>
<evidence type="ECO:0000259" key="7">
    <source>
        <dbReference type="Pfam" id="PF09335"/>
    </source>
</evidence>
<evidence type="ECO:0000256" key="1">
    <source>
        <dbReference type="ARBA" id="ARBA00004651"/>
    </source>
</evidence>
<sequence>MESSTKIQRLSQLCGLAVIITLAIVCYRYGILSSVTRMQGLVQTAGIWGPIIFIGLQIIQVIFPIIPGGMTTVAAVSIFGPFWGFVYNYIGVSLGSIAAFLIVRHVGQRFVHAVIPEKFINKYEHYLNDGQRFDRLFAIAILLPVAPDDFLCMLAGLTKMPVKKFVWIIVLCKPWTILAYSMGMNTLIQLLLQHL</sequence>
<feature type="transmembrane region" description="Helical" evidence="6">
    <location>
        <begin position="86"/>
        <end position="103"/>
    </location>
</feature>
<keyword evidence="5 6" id="KW-0472">Membrane</keyword>
<protein>
    <recommendedName>
        <fullName evidence="6">TVP38/TMEM64 family membrane protein</fullName>
    </recommendedName>
</protein>
<feature type="transmembrane region" description="Helical" evidence="6">
    <location>
        <begin position="51"/>
        <end position="79"/>
    </location>
</feature>
<evidence type="ECO:0000256" key="3">
    <source>
        <dbReference type="ARBA" id="ARBA00022692"/>
    </source>
</evidence>
<dbReference type="PANTHER" id="PTHR12677:SF49">
    <property type="entry name" value="TVP38_TMEM64 FAMILY MEMBRANE PROTEIN"/>
    <property type="match status" value="1"/>
</dbReference>
<evidence type="ECO:0000256" key="2">
    <source>
        <dbReference type="ARBA" id="ARBA00022475"/>
    </source>
</evidence>
<dbReference type="PANTHER" id="PTHR12677">
    <property type="entry name" value="GOLGI APPARATUS MEMBRANE PROTEIN TVP38-RELATED"/>
    <property type="match status" value="1"/>
</dbReference>
<dbReference type="OrthoDB" id="371137at2"/>
<dbReference type="Pfam" id="PF09335">
    <property type="entry name" value="VTT_dom"/>
    <property type="match status" value="1"/>
</dbReference>
<evidence type="ECO:0000313" key="8">
    <source>
        <dbReference type="EMBL" id="KRL85746.1"/>
    </source>
</evidence>
<proteinExistence type="inferred from homology"/>
<evidence type="ECO:0000256" key="6">
    <source>
        <dbReference type="RuleBase" id="RU366058"/>
    </source>
</evidence>
<evidence type="ECO:0000256" key="4">
    <source>
        <dbReference type="ARBA" id="ARBA00022989"/>
    </source>
</evidence>
<comment type="caution">
    <text evidence="8">The sequence shown here is derived from an EMBL/GenBank/DDBJ whole genome shotgun (WGS) entry which is preliminary data.</text>
</comment>
<keyword evidence="2 6" id="KW-1003">Cell membrane</keyword>
<organism evidence="8 9">
    <name type="scientific">Lacticaseibacillus pantheris DSM 15945 = JCM 12539 = NBRC 106106</name>
    <dbReference type="NCBI Taxonomy" id="1423783"/>
    <lineage>
        <taxon>Bacteria</taxon>
        <taxon>Bacillati</taxon>
        <taxon>Bacillota</taxon>
        <taxon>Bacilli</taxon>
        <taxon>Lactobacillales</taxon>
        <taxon>Lactobacillaceae</taxon>
        <taxon>Lacticaseibacillus</taxon>
    </lineage>
</organism>
<evidence type="ECO:0000256" key="5">
    <source>
        <dbReference type="ARBA" id="ARBA00023136"/>
    </source>
</evidence>
<dbReference type="EMBL" id="AZFJ01000049">
    <property type="protein sequence ID" value="KRL85746.1"/>
    <property type="molecule type" value="Genomic_DNA"/>
</dbReference>
<dbReference type="RefSeq" id="WP_054650563.1">
    <property type="nucleotide sequence ID" value="NZ_AZFJ01000049.1"/>
</dbReference>
<name>A0A0R1U462_9LACO</name>
<keyword evidence="4 6" id="KW-1133">Transmembrane helix</keyword>
<reference evidence="8 9" key="1">
    <citation type="journal article" date="2015" name="Genome Announc.">
        <title>Expanding the biotechnology potential of lactobacilli through comparative genomics of 213 strains and associated genera.</title>
        <authorList>
            <person name="Sun Z."/>
            <person name="Harris H.M."/>
            <person name="McCann A."/>
            <person name="Guo C."/>
            <person name="Argimon S."/>
            <person name="Zhang W."/>
            <person name="Yang X."/>
            <person name="Jeffery I.B."/>
            <person name="Cooney J.C."/>
            <person name="Kagawa T.F."/>
            <person name="Liu W."/>
            <person name="Song Y."/>
            <person name="Salvetti E."/>
            <person name="Wrobel A."/>
            <person name="Rasinkangas P."/>
            <person name="Parkhill J."/>
            <person name="Rea M.C."/>
            <person name="O'Sullivan O."/>
            <person name="Ritari J."/>
            <person name="Douillard F.P."/>
            <person name="Paul Ross R."/>
            <person name="Yang R."/>
            <person name="Briner A.E."/>
            <person name="Felis G.E."/>
            <person name="de Vos W.M."/>
            <person name="Barrangou R."/>
            <person name="Klaenhammer T.R."/>
            <person name="Caufield P.W."/>
            <person name="Cui Y."/>
            <person name="Zhang H."/>
            <person name="O'Toole P.W."/>
        </authorList>
    </citation>
    <scope>NUCLEOTIDE SEQUENCE [LARGE SCALE GENOMIC DNA]</scope>
    <source>
        <strain evidence="8 9">DSM 15945</strain>
    </source>
</reference>
<dbReference type="InterPro" id="IPR032816">
    <property type="entry name" value="VTT_dom"/>
</dbReference>